<dbReference type="EMBL" id="UINC01105086">
    <property type="protein sequence ID" value="SVC68758.1"/>
    <property type="molecule type" value="Genomic_DNA"/>
</dbReference>
<dbReference type="AlphaFoldDB" id="A0A382P7Q2"/>
<sequence>MRVKTPSGTYSVNVPFYLREGHGGYVAYVRWFKNKERRQLTIPLKTYDDDLAK</sequence>
<gene>
    <name evidence="1" type="ORF">METZ01_LOCUS321612</name>
</gene>
<feature type="non-terminal residue" evidence="1">
    <location>
        <position position="53"/>
    </location>
</feature>
<protein>
    <submittedName>
        <fullName evidence="1">Uncharacterized protein</fullName>
    </submittedName>
</protein>
<proteinExistence type="predicted"/>
<reference evidence="1" key="1">
    <citation type="submission" date="2018-05" db="EMBL/GenBank/DDBJ databases">
        <authorList>
            <person name="Lanie J.A."/>
            <person name="Ng W.-L."/>
            <person name="Kazmierczak K.M."/>
            <person name="Andrzejewski T.M."/>
            <person name="Davidsen T.M."/>
            <person name="Wayne K.J."/>
            <person name="Tettelin H."/>
            <person name="Glass J.I."/>
            <person name="Rusch D."/>
            <person name="Podicherti R."/>
            <person name="Tsui H.-C.T."/>
            <person name="Winkler M.E."/>
        </authorList>
    </citation>
    <scope>NUCLEOTIDE SEQUENCE</scope>
</reference>
<evidence type="ECO:0000313" key="1">
    <source>
        <dbReference type="EMBL" id="SVC68758.1"/>
    </source>
</evidence>
<name>A0A382P7Q2_9ZZZZ</name>
<organism evidence="1">
    <name type="scientific">marine metagenome</name>
    <dbReference type="NCBI Taxonomy" id="408172"/>
    <lineage>
        <taxon>unclassified sequences</taxon>
        <taxon>metagenomes</taxon>
        <taxon>ecological metagenomes</taxon>
    </lineage>
</organism>
<accession>A0A382P7Q2</accession>